<keyword evidence="13 16" id="KW-0648">Protein biosynthesis</keyword>
<dbReference type="SUPFAM" id="SSF52374">
    <property type="entry name" value="Nucleotidylyl transferase"/>
    <property type="match status" value="1"/>
</dbReference>
<dbReference type="PANTHER" id="PTHR45765:SF1">
    <property type="entry name" value="METHIONINE--TRNA LIGASE, CYTOPLASMIC"/>
    <property type="match status" value="1"/>
</dbReference>
<dbReference type="NCBIfam" id="NF001100">
    <property type="entry name" value="PRK00133.1"/>
    <property type="match status" value="1"/>
</dbReference>
<dbReference type="RefSeq" id="WP_046487842.1">
    <property type="nucleotide sequence ID" value="NZ_LN827929.1"/>
</dbReference>
<dbReference type="InterPro" id="IPR029038">
    <property type="entry name" value="MetRS_Zn"/>
</dbReference>
<evidence type="ECO:0000256" key="15">
    <source>
        <dbReference type="ARBA" id="ARBA00047364"/>
    </source>
</evidence>
<dbReference type="GO" id="GO:0006431">
    <property type="term" value="P:methionyl-tRNA aminoacylation"/>
    <property type="evidence" value="ECO:0007669"/>
    <property type="project" value="UniProtKB-UniRule"/>
</dbReference>
<dbReference type="InterPro" id="IPR041872">
    <property type="entry name" value="Anticodon_Met"/>
</dbReference>
<dbReference type="PROSITE" id="PS50886">
    <property type="entry name" value="TRBD"/>
    <property type="match status" value="1"/>
</dbReference>
<feature type="binding site" evidence="16">
    <location>
        <position position="330"/>
    </location>
    <ligand>
        <name>ATP</name>
        <dbReference type="ChEBI" id="CHEBI:30616"/>
    </ligand>
</feature>
<keyword evidence="6 16" id="KW-0820">tRNA-binding</keyword>
<evidence type="ECO:0000256" key="9">
    <source>
        <dbReference type="ARBA" id="ARBA00022741"/>
    </source>
</evidence>
<comment type="catalytic activity">
    <reaction evidence="15 16">
        <text>tRNA(Met) + L-methionine + ATP = L-methionyl-tRNA(Met) + AMP + diphosphate</text>
        <dbReference type="Rhea" id="RHEA:13481"/>
        <dbReference type="Rhea" id="RHEA-COMP:9667"/>
        <dbReference type="Rhea" id="RHEA-COMP:9698"/>
        <dbReference type="ChEBI" id="CHEBI:30616"/>
        <dbReference type="ChEBI" id="CHEBI:33019"/>
        <dbReference type="ChEBI" id="CHEBI:57844"/>
        <dbReference type="ChEBI" id="CHEBI:78442"/>
        <dbReference type="ChEBI" id="CHEBI:78530"/>
        <dbReference type="ChEBI" id="CHEBI:456215"/>
        <dbReference type="EC" id="6.1.1.10"/>
    </reaction>
</comment>
<feature type="short sequence motif" description="'KMSKS' region" evidence="16">
    <location>
        <begin position="327"/>
        <end position="331"/>
    </location>
</feature>
<comment type="cofactor">
    <cofactor evidence="16">
        <name>Zn(2+)</name>
        <dbReference type="ChEBI" id="CHEBI:29105"/>
    </cofactor>
    <text evidence="16">Binds 1 zinc ion per subunit.</text>
</comment>
<feature type="short sequence motif" description="'HIGH' region" evidence="16">
    <location>
        <begin position="11"/>
        <end position="21"/>
    </location>
</feature>
<dbReference type="Proteomes" id="UP000064007">
    <property type="component" value="Chromosome 1"/>
</dbReference>
<dbReference type="SUPFAM" id="SSF47323">
    <property type="entry name" value="Anticodon-binding domain of a subclass of class I aminoacyl-tRNA synthetases"/>
    <property type="match status" value="1"/>
</dbReference>
<dbReference type="InterPro" id="IPR001412">
    <property type="entry name" value="aa-tRNA-synth_I_CS"/>
</dbReference>
<keyword evidence="11 16" id="KW-0067">ATP-binding</keyword>
<evidence type="ECO:0000256" key="1">
    <source>
        <dbReference type="ARBA" id="ARBA00003314"/>
    </source>
</evidence>
<dbReference type="HAMAP" id="MF_00098">
    <property type="entry name" value="Met_tRNA_synth_type1"/>
    <property type="match status" value="1"/>
</dbReference>
<dbReference type="CDD" id="cd07957">
    <property type="entry name" value="Anticodon_Ia_Met"/>
    <property type="match status" value="1"/>
</dbReference>
<dbReference type="Gene3D" id="2.40.50.140">
    <property type="entry name" value="Nucleic acid-binding proteins"/>
    <property type="match status" value="1"/>
</dbReference>
<dbReference type="GO" id="GO:0046872">
    <property type="term" value="F:metal ion binding"/>
    <property type="evidence" value="ECO:0007669"/>
    <property type="project" value="UniProtKB-KW"/>
</dbReference>
<evidence type="ECO:0000256" key="10">
    <source>
        <dbReference type="ARBA" id="ARBA00022833"/>
    </source>
</evidence>
<evidence type="ECO:0000256" key="16">
    <source>
        <dbReference type="HAMAP-Rule" id="MF_00098"/>
    </source>
</evidence>
<feature type="binding site" evidence="16">
    <location>
        <position position="155"/>
    </location>
    <ligand>
        <name>Zn(2+)</name>
        <dbReference type="ChEBI" id="CHEBI:29105"/>
    </ligand>
</feature>
<evidence type="ECO:0000256" key="11">
    <source>
        <dbReference type="ARBA" id="ARBA00022840"/>
    </source>
</evidence>
<keyword evidence="9 16" id="KW-0547">Nucleotide-binding</keyword>
<feature type="binding site" evidence="16">
    <location>
        <position position="158"/>
    </location>
    <ligand>
        <name>Zn(2+)</name>
        <dbReference type="ChEBI" id="CHEBI:29105"/>
    </ligand>
</feature>
<keyword evidence="10 16" id="KW-0862">Zinc</keyword>
<dbReference type="Pfam" id="PF09334">
    <property type="entry name" value="tRNA-synt_1g"/>
    <property type="match status" value="1"/>
</dbReference>
<dbReference type="InterPro" id="IPR023458">
    <property type="entry name" value="Met-tRNA_ligase_1"/>
</dbReference>
<dbReference type="EMBL" id="LN827929">
    <property type="protein sequence ID" value="CEZ19539.1"/>
    <property type="molecule type" value="Genomic_DNA"/>
</dbReference>
<evidence type="ECO:0000313" key="18">
    <source>
        <dbReference type="EMBL" id="CEZ19539.1"/>
    </source>
</evidence>
<evidence type="ECO:0000256" key="12">
    <source>
        <dbReference type="ARBA" id="ARBA00022884"/>
    </source>
</evidence>
<dbReference type="PANTHER" id="PTHR45765">
    <property type="entry name" value="METHIONINE--TRNA LIGASE"/>
    <property type="match status" value="1"/>
</dbReference>
<feature type="domain" description="TRNA-binding" evidence="17">
    <location>
        <begin position="575"/>
        <end position="677"/>
    </location>
</feature>
<dbReference type="GO" id="GO:0004825">
    <property type="term" value="F:methionine-tRNA ligase activity"/>
    <property type="evidence" value="ECO:0007669"/>
    <property type="project" value="UniProtKB-UniRule"/>
</dbReference>
<evidence type="ECO:0000256" key="6">
    <source>
        <dbReference type="ARBA" id="ARBA00022555"/>
    </source>
</evidence>
<dbReference type="PROSITE" id="PS00178">
    <property type="entry name" value="AA_TRNA_LIGASE_I"/>
    <property type="match status" value="1"/>
</dbReference>
<dbReference type="AlphaFoldDB" id="A0A0D6EVR4"/>
<dbReference type="InterPro" id="IPR012340">
    <property type="entry name" value="NA-bd_OB-fold"/>
</dbReference>
<evidence type="ECO:0000259" key="17">
    <source>
        <dbReference type="PROSITE" id="PS50886"/>
    </source>
</evidence>
<keyword evidence="7 16" id="KW-0436">Ligase</keyword>
<dbReference type="InterPro" id="IPR004495">
    <property type="entry name" value="Met-tRNA-synth_bsu_C"/>
</dbReference>
<dbReference type="Pfam" id="PF01588">
    <property type="entry name" value="tRNA_bind"/>
    <property type="match status" value="1"/>
</dbReference>
<dbReference type="InterPro" id="IPR014758">
    <property type="entry name" value="Met-tRNA_synth"/>
</dbReference>
<dbReference type="PRINTS" id="PR01041">
    <property type="entry name" value="TRNASYNTHMET"/>
</dbReference>
<dbReference type="SUPFAM" id="SSF57770">
    <property type="entry name" value="Methionyl-tRNA synthetase (MetRS), Zn-domain"/>
    <property type="match status" value="1"/>
</dbReference>
<dbReference type="CDD" id="cd02800">
    <property type="entry name" value="tRNA_bind_EcMetRS_like"/>
    <property type="match status" value="1"/>
</dbReference>
<dbReference type="InterPro" id="IPR002547">
    <property type="entry name" value="tRNA-bd_dom"/>
</dbReference>
<dbReference type="InterPro" id="IPR033911">
    <property type="entry name" value="MetRS_core"/>
</dbReference>
<dbReference type="OrthoDB" id="9810191at2"/>
<evidence type="ECO:0000256" key="13">
    <source>
        <dbReference type="ARBA" id="ARBA00022917"/>
    </source>
</evidence>
<comment type="subcellular location">
    <subcellularLocation>
        <location evidence="2 16">Cytoplasm</location>
    </subcellularLocation>
</comment>
<comment type="function">
    <text evidence="1 16">Is required not only for elongation of protein synthesis but also for the initiation of all mRNA translation through initiator tRNA(fMet) aminoacylation.</text>
</comment>
<dbReference type="InterPro" id="IPR009080">
    <property type="entry name" value="tRNAsynth_Ia_anticodon-bd"/>
</dbReference>
<dbReference type="GO" id="GO:0005829">
    <property type="term" value="C:cytosol"/>
    <property type="evidence" value="ECO:0007669"/>
    <property type="project" value="TreeGrafter"/>
</dbReference>
<keyword evidence="8 16" id="KW-0479">Metal-binding</keyword>
<keyword evidence="14 16" id="KW-0030">Aminoacyl-tRNA synthetase</keyword>
<evidence type="ECO:0000256" key="4">
    <source>
        <dbReference type="ARBA" id="ARBA00011738"/>
    </source>
</evidence>
<dbReference type="InterPro" id="IPR015413">
    <property type="entry name" value="Methionyl/Leucyl_tRNA_Synth"/>
</dbReference>
<dbReference type="CDD" id="cd00814">
    <property type="entry name" value="MetRS_core"/>
    <property type="match status" value="1"/>
</dbReference>
<dbReference type="KEGG" id="mbat:BN1208_0653"/>
<protein>
    <recommendedName>
        <fullName evidence="16">Methionine--tRNA ligase</fullName>
        <ecNumber evidence="16">6.1.1.10</ecNumber>
    </recommendedName>
    <alternativeName>
        <fullName evidence="16">Methionyl-tRNA synthetase</fullName>
        <shortName evidence="16">MetRS</shortName>
    </alternativeName>
</protein>
<dbReference type="Gene3D" id="3.40.50.620">
    <property type="entry name" value="HUPs"/>
    <property type="match status" value="1"/>
</dbReference>
<dbReference type="GO" id="GO:0000049">
    <property type="term" value="F:tRNA binding"/>
    <property type="evidence" value="ECO:0007669"/>
    <property type="project" value="UniProtKB-UniRule"/>
</dbReference>
<dbReference type="STRING" id="1581557.BN1208_0653"/>
<proteinExistence type="inferred from homology"/>
<dbReference type="GO" id="GO:0005524">
    <property type="term" value="F:ATP binding"/>
    <property type="evidence" value="ECO:0007669"/>
    <property type="project" value="UniProtKB-UniRule"/>
</dbReference>
<keyword evidence="5 16" id="KW-0963">Cytoplasm</keyword>
<dbReference type="EC" id="6.1.1.10" evidence="16"/>
<feature type="binding site" evidence="16">
    <location>
        <position position="145"/>
    </location>
    <ligand>
        <name>Zn(2+)</name>
        <dbReference type="ChEBI" id="CHEBI:29105"/>
    </ligand>
</feature>
<organism evidence="18 19">
    <name type="scientific">Candidatus Methylopumilus planktonicus</name>
    <dbReference type="NCBI Taxonomy" id="1581557"/>
    <lineage>
        <taxon>Bacteria</taxon>
        <taxon>Pseudomonadati</taxon>
        <taxon>Pseudomonadota</taxon>
        <taxon>Betaproteobacteria</taxon>
        <taxon>Nitrosomonadales</taxon>
        <taxon>Methylophilaceae</taxon>
        <taxon>Candidatus Methylopumilus</taxon>
    </lineage>
</organism>
<dbReference type="InterPro" id="IPR014729">
    <property type="entry name" value="Rossmann-like_a/b/a_fold"/>
</dbReference>
<evidence type="ECO:0000256" key="7">
    <source>
        <dbReference type="ARBA" id="ARBA00022598"/>
    </source>
</evidence>
<accession>A0A0D6EVR4</accession>
<evidence type="ECO:0000256" key="8">
    <source>
        <dbReference type="ARBA" id="ARBA00022723"/>
    </source>
</evidence>
<feature type="binding site" evidence="16">
    <location>
        <position position="142"/>
    </location>
    <ligand>
        <name>Zn(2+)</name>
        <dbReference type="ChEBI" id="CHEBI:29105"/>
    </ligand>
</feature>
<keyword evidence="12 16" id="KW-0694">RNA-binding</keyword>
<evidence type="ECO:0000256" key="2">
    <source>
        <dbReference type="ARBA" id="ARBA00004496"/>
    </source>
</evidence>
<evidence type="ECO:0000256" key="3">
    <source>
        <dbReference type="ARBA" id="ARBA00008258"/>
    </source>
</evidence>
<comment type="similarity">
    <text evidence="3 16">Belongs to the class-I aminoacyl-tRNA synthetase family. MetG type 1 subfamily.</text>
</comment>
<dbReference type="SUPFAM" id="SSF50249">
    <property type="entry name" value="Nucleic acid-binding proteins"/>
    <property type="match status" value="1"/>
</dbReference>
<name>A0A0D6EVR4_9PROT</name>
<dbReference type="NCBIfam" id="TIGR00399">
    <property type="entry name" value="metG_C_term"/>
    <property type="match status" value="1"/>
</dbReference>
<dbReference type="HOGENOM" id="CLU_009710_7_0_4"/>
<reference evidence="19" key="1">
    <citation type="submission" date="2014-12" db="EMBL/GenBank/DDBJ databases">
        <authorList>
            <person name="Salcher M.M."/>
        </authorList>
    </citation>
    <scope>NUCLEOTIDE SEQUENCE [LARGE SCALE GENOMIC DNA]</scope>
    <source>
        <strain evidence="19">MMS-10A-171</strain>
    </source>
</reference>
<dbReference type="NCBIfam" id="TIGR00398">
    <property type="entry name" value="metG"/>
    <property type="match status" value="1"/>
</dbReference>
<gene>
    <name evidence="16 18" type="primary">metG</name>
    <name evidence="18" type="ORF">BN1208_0653</name>
</gene>
<dbReference type="FunFam" id="2.20.28.20:FF:000001">
    <property type="entry name" value="Methionine--tRNA ligase"/>
    <property type="match status" value="1"/>
</dbReference>
<dbReference type="Gene3D" id="2.20.28.20">
    <property type="entry name" value="Methionyl-tRNA synthetase, Zn-domain"/>
    <property type="match status" value="1"/>
</dbReference>
<dbReference type="FunFam" id="2.40.50.140:FF:000042">
    <property type="entry name" value="Methionine--tRNA ligase"/>
    <property type="match status" value="1"/>
</dbReference>
<evidence type="ECO:0000256" key="14">
    <source>
        <dbReference type="ARBA" id="ARBA00023146"/>
    </source>
</evidence>
<dbReference type="Gene3D" id="1.10.730.10">
    <property type="entry name" value="Isoleucyl-tRNA Synthetase, Domain 1"/>
    <property type="match status" value="1"/>
</dbReference>
<keyword evidence="19" id="KW-1185">Reference proteome</keyword>
<evidence type="ECO:0000256" key="5">
    <source>
        <dbReference type="ARBA" id="ARBA00022490"/>
    </source>
</evidence>
<comment type="subunit">
    <text evidence="4 16">Homodimer.</text>
</comment>
<evidence type="ECO:0000313" key="19">
    <source>
        <dbReference type="Proteomes" id="UP000064007"/>
    </source>
</evidence>
<sequence>MRKLLITSALPYANGSIHLGHLVEYIQTDIWVRFQKMQGHEAYYVCADDTHGTPIMLRAEKEGVTPEELIKKVHIEHSKDFSDFFVNFDNFYSTNSPENLELSQIVYKKLKQNNKIYTKTIEQFYDPAKEMFLPDRFIKGECPKCHAKDQYGDSCEVCGATYAPTELINPTSSVSGAVPFRKETEHYFFKLSECESFLADWTSSGTLQQEAANKMKEWFKSGLADWDISRDAPYFGFEIPNAPGKYFYVWLDAPIGYMASFKKLCEDKKINFDEFWNADSKTELYHFIGKDILYFHALFWPATLEFSGYRKPTKIFAHGFLTVNAEKMSKSRGTFITARSYLDHIKNPDYLRYYYAAKLNSTMEDIDLNLDDFLSRVNSDLVGKFINIASRTSGFIHKYFEGKLFLDDSKTDQEHISVSQKCKDIENEIKTCFEAREYGHAVREIMRVADITNEYVNTKAPWTLAKDEAQHKPGSELHVICSRSLEAFRRLSIYLTPILPKLTKDIAIFFNEKEFASFKDIDKKDITVNEYQHILTRVEKKDIDMMIESNKESLDKHTEPPKKVDDNQSTILIDDFLKIDLRVALIKEASFVEGADSLLKLTLDINDGRLRQVFAGIKSKYNPDQLVGKLTVMVANLKPRQMKFGLSEGMVLAASNESEGPFVLYPDQGAKPGMRIK</sequence>